<dbReference type="AlphaFoldDB" id="G5K3L6"/>
<dbReference type="Proteomes" id="UP000003330">
    <property type="component" value="Unassembled WGS sequence"/>
</dbReference>
<dbReference type="EMBL" id="AEUX02000006">
    <property type="protein sequence ID" value="EHI69615.1"/>
    <property type="molecule type" value="Genomic_DNA"/>
</dbReference>
<sequence length="173" mass="20097">MKTIQEVYENHAEMPFILAKYETELIRKPIAKKQMVRTKEGLLPGHIIMLWRIHFGTYTTANPHHKYFYTTYGIDAQKELDWLIQESYVQVESAFDSLRHLPASDLKGFLTQKGVKGLSKMKRQDLDEAVAQYYNEQELSQCFDLRGYALLEKGQQALAANSPIVESHPQKKY</sequence>
<evidence type="ECO:0000313" key="1">
    <source>
        <dbReference type="EMBL" id="EHI69615.1"/>
    </source>
</evidence>
<dbReference type="OrthoDB" id="2180340at2"/>
<dbReference type="RefSeq" id="WP_008089068.1">
    <property type="nucleotide sequence ID" value="NZ_AEUX02000006.1"/>
</dbReference>
<comment type="caution">
    <text evidence="1">The sequence shown here is derived from an EMBL/GenBank/DDBJ whole genome shotgun (WGS) entry which is preliminary data.</text>
</comment>
<gene>
    <name evidence="1" type="ORF">STRIC_1386</name>
</gene>
<dbReference type="eggNOG" id="ENOG5031T2A">
    <property type="taxonomic scope" value="Bacteria"/>
</dbReference>
<accession>G5K3L6</accession>
<dbReference type="STRING" id="764299.STRIC_1386"/>
<name>G5K3L6_9STRE</name>
<evidence type="ECO:0000313" key="2">
    <source>
        <dbReference type="Proteomes" id="UP000003330"/>
    </source>
</evidence>
<protein>
    <submittedName>
        <fullName evidence="1">Uncharacterized protein</fullName>
    </submittedName>
</protein>
<proteinExistence type="predicted"/>
<keyword evidence="2" id="KW-1185">Reference proteome</keyword>
<reference evidence="1 2" key="1">
    <citation type="journal article" date="2014" name="Int. J. Syst. Evol. Microbiol.">
        <title>Phylogenomics and the dynamic genome evolution of the genus Streptococcus.</title>
        <authorList>
            <consortium name="The Broad Institute Genome Sequencing Platform"/>
            <person name="Richards V.P."/>
            <person name="Palmer S.R."/>
            <person name="Pavinski Bitar P.D."/>
            <person name="Qin X."/>
            <person name="Weinstock G.M."/>
            <person name="Highlander S.K."/>
            <person name="Town C.D."/>
            <person name="Burne R.A."/>
            <person name="Stanhope M.J."/>
        </authorList>
    </citation>
    <scope>NUCLEOTIDE SEQUENCE [LARGE SCALE GENOMIC DNA]</scope>
    <source>
        <strain evidence="1 2">707-05</strain>
    </source>
</reference>
<organism evidence="1 2">
    <name type="scientific">Streptococcus ictaluri 707-05</name>
    <dbReference type="NCBI Taxonomy" id="764299"/>
    <lineage>
        <taxon>Bacteria</taxon>
        <taxon>Bacillati</taxon>
        <taxon>Bacillota</taxon>
        <taxon>Bacilli</taxon>
        <taxon>Lactobacillales</taxon>
        <taxon>Streptococcaceae</taxon>
        <taxon>Streptococcus</taxon>
    </lineage>
</organism>